<feature type="domain" description="Tryptophan synthase beta chain-like PALP" evidence="3">
    <location>
        <begin position="27"/>
        <end position="320"/>
    </location>
</feature>
<dbReference type="Gene3D" id="3.40.50.1100">
    <property type="match status" value="2"/>
</dbReference>
<proteinExistence type="predicted"/>
<dbReference type="Proteomes" id="UP000008043">
    <property type="component" value="Chromosome"/>
</dbReference>
<evidence type="ECO:0000313" key="4">
    <source>
        <dbReference type="EMBL" id="CCK30244.1"/>
    </source>
</evidence>
<keyword evidence="2" id="KW-0663">Pyridoxal phosphate</keyword>
<dbReference type="GO" id="GO:1901605">
    <property type="term" value="P:alpha-amino acid metabolic process"/>
    <property type="evidence" value="ECO:0007669"/>
    <property type="project" value="UniProtKB-ARBA"/>
</dbReference>
<dbReference type="RefSeq" id="WP_015660580.1">
    <property type="nucleotide sequence ID" value="NC_020504.1"/>
</dbReference>
<dbReference type="AlphaFoldDB" id="K4RBM2"/>
<dbReference type="Pfam" id="PF00291">
    <property type="entry name" value="PALP"/>
    <property type="match status" value="1"/>
</dbReference>
<name>K4RBM2_STRDJ</name>
<evidence type="ECO:0000313" key="5">
    <source>
        <dbReference type="Proteomes" id="UP000008043"/>
    </source>
</evidence>
<accession>K4RBM2</accession>
<dbReference type="InterPro" id="IPR001926">
    <property type="entry name" value="TrpB-like_PALP"/>
</dbReference>
<dbReference type="InterPro" id="IPR050214">
    <property type="entry name" value="Cys_Synth/Cystath_Beta-Synth"/>
</dbReference>
<sequence>MARGIGDERDRAWVDRAIELLLADRAAEAPTPLRAFPLAGPPGAALYLKDESRRPTGSLKHGPARDLFLDALKAGQIGPDTSLFEATSGNMAVAQAYFARLLGLPFTAVVPGKTGAAKRRRIEEQGGRCHPFDPPLAVYEKARSLAEESGGHCLDHLERVGDAVDWRGPESLGAQILGDLEKAGESAPVWVVVGVGSGATSAAVGKYLRMRGVGTRVAVVDPEHSAYFPGWAADFPGYTTGMPSRIEGIGRPRMEPAFDSSVVDLVIPVPDVASVAAMRHLHAVTGVMAGPSSGSCLWGAFSVLDRMRREGERGSVVMVVGDAGESYRDTYYDDSWVAAKGWELGGPLSDMERFTATGTWGVALGE</sequence>
<organism evidence="4 5">
    <name type="scientific">Streptomyces davaonensis (strain DSM 101723 / JCM 4913 / KCC S-0913 / 768)</name>
    <dbReference type="NCBI Taxonomy" id="1214101"/>
    <lineage>
        <taxon>Bacteria</taxon>
        <taxon>Bacillati</taxon>
        <taxon>Actinomycetota</taxon>
        <taxon>Actinomycetes</taxon>
        <taxon>Kitasatosporales</taxon>
        <taxon>Streptomycetaceae</taxon>
        <taxon>Streptomyces</taxon>
    </lineage>
</organism>
<keyword evidence="5" id="KW-1185">Reference proteome</keyword>
<dbReference type="InterPro" id="IPR036052">
    <property type="entry name" value="TrpB-like_PALP_sf"/>
</dbReference>
<evidence type="ECO:0000256" key="1">
    <source>
        <dbReference type="ARBA" id="ARBA00001933"/>
    </source>
</evidence>
<comment type="cofactor">
    <cofactor evidence="1">
        <name>pyridoxal 5'-phosphate</name>
        <dbReference type="ChEBI" id="CHEBI:597326"/>
    </cofactor>
</comment>
<dbReference type="SUPFAM" id="SSF53686">
    <property type="entry name" value="Tryptophan synthase beta subunit-like PLP-dependent enzymes"/>
    <property type="match status" value="1"/>
</dbReference>
<dbReference type="EMBL" id="HE971709">
    <property type="protein sequence ID" value="CCK30244.1"/>
    <property type="molecule type" value="Genomic_DNA"/>
</dbReference>
<dbReference type="PATRIC" id="fig|1214101.3.peg.5949"/>
<reference evidence="4 5" key="1">
    <citation type="journal article" date="2012" name="J. Bacteriol.">
        <title>Genome sequence of the bacterium Streptomyces davawensis JCM 4913 and heterologous production of the unique antibiotic roseoflavin.</title>
        <authorList>
            <person name="Jankowitsch F."/>
            <person name="Schwarz J."/>
            <person name="Ruckert C."/>
            <person name="Gust B."/>
            <person name="Szczepanowski R."/>
            <person name="Blom J."/>
            <person name="Pelzer S."/>
            <person name="Kalinowski J."/>
            <person name="Mack M."/>
        </authorList>
    </citation>
    <scope>NUCLEOTIDE SEQUENCE [LARGE SCALE GENOMIC DNA]</scope>
    <source>
        <strain evidence="5">DSM 101723 / JCM 4913 / KCC S-0913 / 768</strain>
    </source>
</reference>
<dbReference type="STRING" id="1214101.BN159_5865"/>
<dbReference type="KEGG" id="sdv:BN159_5865"/>
<evidence type="ECO:0000256" key="2">
    <source>
        <dbReference type="ARBA" id="ARBA00022898"/>
    </source>
</evidence>
<dbReference type="eggNOG" id="COG0031">
    <property type="taxonomic scope" value="Bacteria"/>
</dbReference>
<evidence type="ECO:0000259" key="3">
    <source>
        <dbReference type="Pfam" id="PF00291"/>
    </source>
</evidence>
<dbReference type="HOGENOM" id="CLU_046285_0_0_11"/>
<gene>
    <name evidence="4" type="ORF">BN159_5865</name>
</gene>
<protein>
    <submittedName>
        <fullName evidence="4">Pyridoxal-5'-phosphate-dependent protein beta subunit</fullName>
    </submittedName>
</protein>
<dbReference type="PANTHER" id="PTHR10314">
    <property type="entry name" value="CYSTATHIONINE BETA-SYNTHASE"/>
    <property type="match status" value="1"/>
</dbReference>